<comment type="cofactor">
    <cofactor evidence="3">
        <name>Zn(2+)</name>
        <dbReference type="ChEBI" id="CHEBI:29105"/>
    </cofactor>
    <text evidence="3">Binds 2 Zn(2+) ions per subunit. One is catalytic and the other provides a structural contribution.</text>
</comment>
<dbReference type="AlphaFoldDB" id="A0A9D1RFH0"/>
<dbReference type="SUPFAM" id="SSF51569">
    <property type="entry name" value="Aldolase"/>
    <property type="match status" value="1"/>
</dbReference>
<evidence type="ECO:0000256" key="1">
    <source>
        <dbReference type="PIRSR" id="PIRSR001359-1"/>
    </source>
</evidence>
<dbReference type="GO" id="GO:0005975">
    <property type="term" value="P:carbohydrate metabolic process"/>
    <property type="evidence" value="ECO:0007669"/>
    <property type="project" value="InterPro"/>
</dbReference>
<sequence length="280" mass="29843">MLVNMRDLLADAQKGNYAVGSFSVANMEMVLGVLKAAQELNAPVILQIAEVRLKQSPLELIGPLMVAAAKNAKTPVAVHFDHGKTEKMIKTALDIGFTSVMFDGSHLPLEENIADTKKIVAMAKEYGAATEAEIGCVGGSEDGSEDIAINCTKPDDAVRFAAETAVDALAVAIGNAHGNYKSAPKLRFDILEECTKKVSAPLVLHGGTGISPDDFRRCAKTGIKKINIATATFDAVENSVRGCYNDNKIAGYYDLQAAEVEGAYQNAKRHILIFGTDNKA</sequence>
<reference evidence="4" key="1">
    <citation type="journal article" date="2021" name="PeerJ">
        <title>Extensive microbial diversity within the chicken gut microbiome revealed by metagenomics and culture.</title>
        <authorList>
            <person name="Gilroy R."/>
            <person name="Ravi A."/>
            <person name="Getino M."/>
            <person name="Pursley I."/>
            <person name="Horton D.L."/>
            <person name="Alikhan N.F."/>
            <person name="Baker D."/>
            <person name="Gharbi K."/>
            <person name="Hall N."/>
            <person name="Watson M."/>
            <person name="Adriaenssens E.M."/>
            <person name="Foster-Nyarko E."/>
            <person name="Jarju S."/>
            <person name="Secka A."/>
            <person name="Antonio M."/>
            <person name="Oren A."/>
            <person name="Chaudhuri R.R."/>
            <person name="La Ragione R."/>
            <person name="Hildebrand F."/>
            <person name="Pallen M.J."/>
        </authorList>
    </citation>
    <scope>NUCLEOTIDE SEQUENCE</scope>
    <source>
        <strain evidence="4">421</strain>
    </source>
</reference>
<keyword evidence="3" id="KW-0479">Metal-binding</keyword>
<feature type="binding site" evidence="2">
    <location>
        <position position="178"/>
    </location>
    <ligand>
        <name>dihydroxyacetone phosphate</name>
        <dbReference type="ChEBI" id="CHEBI:57642"/>
    </ligand>
</feature>
<dbReference type="PANTHER" id="PTHR30304:SF0">
    <property type="entry name" value="D-TAGATOSE-1,6-BISPHOSPHATE ALDOLASE SUBUNIT GATY-RELATED"/>
    <property type="match status" value="1"/>
</dbReference>
<evidence type="ECO:0000313" key="4">
    <source>
        <dbReference type="EMBL" id="HIW86410.1"/>
    </source>
</evidence>
<dbReference type="PANTHER" id="PTHR30304">
    <property type="entry name" value="D-TAGATOSE-1,6-BISPHOSPHATE ALDOLASE"/>
    <property type="match status" value="1"/>
</dbReference>
<gene>
    <name evidence="4" type="ORF">IAA48_07940</name>
</gene>
<name>A0A9D1RFH0_9FIRM</name>
<accession>A0A9D1RFH0</accession>
<proteinExistence type="predicted"/>
<dbReference type="Proteomes" id="UP000824205">
    <property type="component" value="Unassembled WGS sequence"/>
</dbReference>
<dbReference type="Gene3D" id="3.20.20.70">
    <property type="entry name" value="Aldolase class I"/>
    <property type="match status" value="1"/>
</dbReference>
<feature type="binding site" evidence="3">
    <location>
        <position position="103"/>
    </location>
    <ligand>
        <name>Zn(2+)</name>
        <dbReference type="ChEBI" id="CHEBI:29105"/>
        <label>2</label>
    </ligand>
</feature>
<dbReference type="NCBIfam" id="TIGR00167">
    <property type="entry name" value="cbbA"/>
    <property type="match status" value="1"/>
</dbReference>
<dbReference type="InterPro" id="IPR050246">
    <property type="entry name" value="Class_II_FBP_aldolase"/>
</dbReference>
<dbReference type="EMBL" id="DXGE01000034">
    <property type="protein sequence ID" value="HIW86410.1"/>
    <property type="molecule type" value="Genomic_DNA"/>
</dbReference>
<dbReference type="Pfam" id="PF01116">
    <property type="entry name" value="F_bP_aldolase"/>
    <property type="match status" value="1"/>
</dbReference>
<reference evidence="4" key="2">
    <citation type="submission" date="2021-04" db="EMBL/GenBank/DDBJ databases">
        <authorList>
            <person name="Gilroy R."/>
        </authorList>
    </citation>
    <scope>NUCLEOTIDE SEQUENCE</scope>
    <source>
        <strain evidence="4">421</strain>
    </source>
</reference>
<feature type="binding site" evidence="2">
    <location>
        <begin position="206"/>
        <end position="208"/>
    </location>
    <ligand>
        <name>dihydroxyacetone phosphate</name>
        <dbReference type="ChEBI" id="CHEBI:57642"/>
    </ligand>
</feature>
<dbReference type="PIRSF" id="PIRSF001359">
    <property type="entry name" value="F_bP_aldolase_II"/>
    <property type="match status" value="1"/>
</dbReference>
<feature type="binding site" evidence="3">
    <location>
        <position position="177"/>
    </location>
    <ligand>
        <name>Zn(2+)</name>
        <dbReference type="ChEBI" id="CHEBI:29105"/>
        <label>1</label>
        <note>catalytic</note>
    </ligand>
</feature>
<dbReference type="InterPro" id="IPR013785">
    <property type="entry name" value="Aldolase_TIM"/>
</dbReference>
<feature type="active site" description="Proton donor" evidence="1">
    <location>
        <position position="81"/>
    </location>
</feature>
<dbReference type="CDD" id="cd00947">
    <property type="entry name" value="TBP_aldolase_IIB"/>
    <property type="match status" value="1"/>
</dbReference>
<organism evidence="4 5">
    <name type="scientific">Candidatus Eubacterium faecipullorum</name>
    <dbReference type="NCBI Taxonomy" id="2838571"/>
    <lineage>
        <taxon>Bacteria</taxon>
        <taxon>Bacillati</taxon>
        <taxon>Bacillota</taxon>
        <taxon>Clostridia</taxon>
        <taxon>Eubacteriales</taxon>
        <taxon>Eubacteriaceae</taxon>
        <taxon>Eubacterium</taxon>
    </lineage>
</organism>
<dbReference type="InterPro" id="IPR000771">
    <property type="entry name" value="FBA_II"/>
</dbReference>
<feature type="binding site" evidence="2">
    <location>
        <begin position="227"/>
        <end position="230"/>
    </location>
    <ligand>
        <name>dihydroxyacetone phosphate</name>
        <dbReference type="ChEBI" id="CHEBI:57642"/>
    </ligand>
</feature>
<dbReference type="GO" id="GO:0008270">
    <property type="term" value="F:zinc ion binding"/>
    <property type="evidence" value="ECO:0007669"/>
    <property type="project" value="InterPro"/>
</dbReference>
<evidence type="ECO:0000256" key="3">
    <source>
        <dbReference type="PIRSR" id="PIRSR001359-3"/>
    </source>
</evidence>
<feature type="binding site" evidence="3">
    <location>
        <position position="133"/>
    </location>
    <ligand>
        <name>Zn(2+)</name>
        <dbReference type="ChEBI" id="CHEBI:29105"/>
        <label>2</label>
    </ligand>
</feature>
<keyword evidence="3" id="KW-0862">Zinc</keyword>
<feature type="binding site" evidence="3">
    <location>
        <position position="82"/>
    </location>
    <ligand>
        <name>Zn(2+)</name>
        <dbReference type="ChEBI" id="CHEBI:29105"/>
        <label>1</label>
        <note>catalytic</note>
    </ligand>
</feature>
<comment type="caution">
    <text evidence="4">The sequence shown here is derived from an EMBL/GenBank/DDBJ whole genome shotgun (WGS) entry which is preliminary data.</text>
</comment>
<protein>
    <submittedName>
        <fullName evidence="4">Class II aldolase</fullName>
    </submittedName>
</protein>
<evidence type="ECO:0000256" key="2">
    <source>
        <dbReference type="PIRSR" id="PIRSR001359-2"/>
    </source>
</evidence>
<feature type="binding site" evidence="3">
    <location>
        <position position="205"/>
    </location>
    <ligand>
        <name>Zn(2+)</name>
        <dbReference type="ChEBI" id="CHEBI:29105"/>
        <label>1</label>
        <note>catalytic</note>
    </ligand>
</feature>
<dbReference type="NCBIfam" id="NF005288">
    <property type="entry name" value="PRK06806.1"/>
    <property type="match status" value="1"/>
</dbReference>
<dbReference type="GO" id="GO:0016832">
    <property type="term" value="F:aldehyde-lyase activity"/>
    <property type="evidence" value="ECO:0007669"/>
    <property type="project" value="InterPro"/>
</dbReference>
<evidence type="ECO:0000313" key="5">
    <source>
        <dbReference type="Proteomes" id="UP000824205"/>
    </source>
</evidence>